<feature type="transmembrane region" description="Helical" evidence="6">
    <location>
        <begin position="117"/>
        <end position="135"/>
    </location>
</feature>
<feature type="transmembrane region" description="Helical" evidence="6">
    <location>
        <begin position="24"/>
        <end position="45"/>
    </location>
</feature>
<dbReference type="InterPro" id="IPR000620">
    <property type="entry name" value="EamA_dom"/>
</dbReference>
<dbReference type="RefSeq" id="WP_209765266.1">
    <property type="nucleotide sequence ID" value="NZ_JAGINP010000004.1"/>
</dbReference>
<evidence type="ECO:0000259" key="7">
    <source>
        <dbReference type="Pfam" id="PF00892"/>
    </source>
</evidence>
<gene>
    <name evidence="8" type="ORF">J2851_001448</name>
</gene>
<feature type="domain" description="EamA" evidence="7">
    <location>
        <begin position="170"/>
        <end position="301"/>
    </location>
</feature>
<evidence type="ECO:0000256" key="4">
    <source>
        <dbReference type="ARBA" id="ARBA00022989"/>
    </source>
</evidence>
<feature type="transmembrane region" description="Helical" evidence="6">
    <location>
        <begin position="230"/>
        <end position="247"/>
    </location>
</feature>
<name>A0ABS4SGL1_9PROT</name>
<comment type="subcellular location">
    <subcellularLocation>
        <location evidence="1">Membrane</location>
        <topology evidence="1">Multi-pass membrane protein</topology>
    </subcellularLocation>
</comment>
<comment type="similarity">
    <text evidence="2">Belongs to the EamA transporter family.</text>
</comment>
<keyword evidence="9" id="KW-1185">Reference proteome</keyword>
<dbReference type="PANTHER" id="PTHR32322:SF2">
    <property type="entry name" value="EAMA DOMAIN-CONTAINING PROTEIN"/>
    <property type="match status" value="1"/>
</dbReference>
<dbReference type="InterPro" id="IPR037185">
    <property type="entry name" value="EmrE-like"/>
</dbReference>
<organism evidence="8 9">
    <name type="scientific">Azospirillum rugosum</name>
    <dbReference type="NCBI Taxonomy" id="416170"/>
    <lineage>
        <taxon>Bacteria</taxon>
        <taxon>Pseudomonadati</taxon>
        <taxon>Pseudomonadota</taxon>
        <taxon>Alphaproteobacteria</taxon>
        <taxon>Rhodospirillales</taxon>
        <taxon>Azospirillaceae</taxon>
        <taxon>Azospirillum</taxon>
    </lineage>
</organism>
<feature type="transmembrane region" description="Helical" evidence="6">
    <location>
        <begin position="169"/>
        <end position="188"/>
    </location>
</feature>
<feature type="transmembrane region" description="Helical" evidence="6">
    <location>
        <begin position="259"/>
        <end position="278"/>
    </location>
</feature>
<dbReference type="EMBL" id="JAGINP010000004">
    <property type="protein sequence ID" value="MBP2291699.1"/>
    <property type="molecule type" value="Genomic_DNA"/>
</dbReference>
<evidence type="ECO:0000256" key="6">
    <source>
        <dbReference type="SAM" id="Phobius"/>
    </source>
</evidence>
<feature type="transmembrane region" description="Helical" evidence="6">
    <location>
        <begin position="142"/>
        <end position="163"/>
    </location>
</feature>
<feature type="transmembrane region" description="Helical" evidence="6">
    <location>
        <begin position="284"/>
        <end position="305"/>
    </location>
</feature>
<comment type="caution">
    <text evidence="8">The sequence shown here is derived from an EMBL/GenBank/DDBJ whole genome shotgun (WGS) entry which is preliminary data.</text>
</comment>
<feature type="transmembrane region" description="Helical" evidence="6">
    <location>
        <begin position="200"/>
        <end position="218"/>
    </location>
</feature>
<feature type="transmembrane region" description="Helical" evidence="6">
    <location>
        <begin position="84"/>
        <end position="105"/>
    </location>
</feature>
<evidence type="ECO:0000256" key="3">
    <source>
        <dbReference type="ARBA" id="ARBA00022692"/>
    </source>
</evidence>
<evidence type="ECO:0000256" key="2">
    <source>
        <dbReference type="ARBA" id="ARBA00007362"/>
    </source>
</evidence>
<accession>A0ABS4SGL1</accession>
<dbReference type="SUPFAM" id="SSF103481">
    <property type="entry name" value="Multidrug resistance efflux transporter EmrE"/>
    <property type="match status" value="2"/>
</dbReference>
<sequence>MSTETLLASTPKPDPRVDPQVRRATAIGGTAILLWSTLALLTALSQRIPPFQLLALSFGISFVICTAVNAARGKDVVGALRQPWPVWALGVAGLFGYHFFYYLAFYLAPQAKIEVNLLNYLWPLLIVLFSALLPGERLKRGHIIGALCGLAGTVLIVAGNGLSIQADALPGYLSALACAVTWAAYSVLSRRFGNVPTEAVGGFCLATAVLAALCHPIFETTVVPTTNEWLAMLAMGIGPVGAAFFVWDHGVKRGDIRALGVLSYATPLSSTLLLILFGQAVGGWTVWAACALIIGGAVLASRDVLRG</sequence>
<keyword evidence="3 6" id="KW-0812">Transmembrane</keyword>
<proteinExistence type="inferred from homology"/>
<keyword evidence="5 6" id="KW-0472">Membrane</keyword>
<protein>
    <submittedName>
        <fullName evidence="8">Drug/metabolite transporter (DMT)-like permease</fullName>
    </submittedName>
</protein>
<dbReference type="InterPro" id="IPR050638">
    <property type="entry name" value="AA-Vitamin_Transporters"/>
</dbReference>
<evidence type="ECO:0000256" key="5">
    <source>
        <dbReference type="ARBA" id="ARBA00023136"/>
    </source>
</evidence>
<evidence type="ECO:0000313" key="9">
    <source>
        <dbReference type="Proteomes" id="UP000781958"/>
    </source>
</evidence>
<dbReference type="Pfam" id="PF00892">
    <property type="entry name" value="EamA"/>
    <property type="match status" value="2"/>
</dbReference>
<keyword evidence="4 6" id="KW-1133">Transmembrane helix</keyword>
<feature type="domain" description="EamA" evidence="7">
    <location>
        <begin position="31"/>
        <end position="157"/>
    </location>
</feature>
<evidence type="ECO:0000313" key="8">
    <source>
        <dbReference type="EMBL" id="MBP2291699.1"/>
    </source>
</evidence>
<evidence type="ECO:0000256" key="1">
    <source>
        <dbReference type="ARBA" id="ARBA00004141"/>
    </source>
</evidence>
<dbReference type="PANTHER" id="PTHR32322">
    <property type="entry name" value="INNER MEMBRANE TRANSPORTER"/>
    <property type="match status" value="1"/>
</dbReference>
<feature type="transmembrane region" description="Helical" evidence="6">
    <location>
        <begin position="51"/>
        <end position="72"/>
    </location>
</feature>
<dbReference type="Proteomes" id="UP000781958">
    <property type="component" value="Unassembled WGS sequence"/>
</dbReference>
<reference evidence="8 9" key="1">
    <citation type="submission" date="2021-03" db="EMBL/GenBank/DDBJ databases">
        <title>Genomic Encyclopedia of Type Strains, Phase III (KMG-III): the genomes of soil and plant-associated and newly described type strains.</title>
        <authorList>
            <person name="Whitman W."/>
        </authorList>
    </citation>
    <scope>NUCLEOTIDE SEQUENCE [LARGE SCALE GENOMIC DNA]</scope>
    <source>
        <strain evidence="8 9">IMMIB AFH-6</strain>
    </source>
</reference>